<dbReference type="AlphaFoldDB" id="A0A9D4U9Z8"/>
<feature type="transmembrane region" description="Helical" evidence="2">
    <location>
        <begin position="283"/>
        <end position="303"/>
    </location>
</feature>
<dbReference type="EMBL" id="JABFUD020000021">
    <property type="protein sequence ID" value="KAI5063723.1"/>
    <property type="molecule type" value="Genomic_DNA"/>
</dbReference>
<dbReference type="Proteomes" id="UP000886520">
    <property type="component" value="Chromosome 21"/>
</dbReference>
<evidence type="ECO:0000256" key="1">
    <source>
        <dbReference type="PROSITE-ProRule" id="PRU00175"/>
    </source>
</evidence>
<dbReference type="Pfam" id="PF10269">
    <property type="entry name" value="Tmemb_185A"/>
    <property type="match status" value="1"/>
</dbReference>
<keyword evidence="1" id="KW-0479">Metal-binding</keyword>
<keyword evidence="1" id="KW-0862">Zinc</keyword>
<evidence type="ECO:0000256" key="2">
    <source>
        <dbReference type="SAM" id="Phobius"/>
    </source>
</evidence>
<evidence type="ECO:0000259" key="3">
    <source>
        <dbReference type="PROSITE" id="PS50089"/>
    </source>
</evidence>
<dbReference type="Pfam" id="PF13920">
    <property type="entry name" value="zf-C3HC4_3"/>
    <property type="match status" value="1"/>
</dbReference>
<keyword evidence="5" id="KW-1185">Reference proteome</keyword>
<sequence>MRTRRLVSCSHIVKSLQTLAAYCALLCFTLLLIAKITSRTDLSWWWIFLPLWLFHGIAARGRFSLPAPSPPRDRHWAPCHSVIAVPLLVAFELLLCTYLDIHSGVESSVFSLKIVFLPLLFLEAVILVDNFRMCRALMPGDEESMTDEAIWETLPHFWVAVSMVFFIAATTFTLLKLGGEIHSLGWWDLFINFGIAEGFTFLICTKWTNPAILREGGRFSMQPRRDLVGESSTTGGESREETEGFCGLENLGGHLIKLQVLVFQVLLCMKLEGTPKQAKHMSLVLVFLPLLVLQGVAIFFSMLKFTENFILLLRSRDNTTSRELFPHFNKIYDFFGFLDHGSRLLGWWSIDECSQEERARLWDDDTSSGYKTFSGLSPQVVKKMPRKDLTDEVWRLQAALEEQTEITKYQQDEFHRLQSEKVLCRVCFERDISIVLLPCRHRVLCSSCSEKCKNCPVCRKCIVERMPVYDV</sequence>
<organism evidence="4 5">
    <name type="scientific">Adiantum capillus-veneris</name>
    <name type="common">Maidenhair fern</name>
    <dbReference type="NCBI Taxonomy" id="13818"/>
    <lineage>
        <taxon>Eukaryota</taxon>
        <taxon>Viridiplantae</taxon>
        <taxon>Streptophyta</taxon>
        <taxon>Embryophyta</taxon>
        <taxon>Tracheophyta</taxon>
        <taxon>Polypodiopsida</taxon>
        <taxon>Polypodiidae</taxon>
        <taxon>Polypodiales</taxon>
        <taxon>Pteridineae</taxon>
        <taxon>Pteridaceae</taxon>
        <taxon>Vittarioideae</taxon>
        <taxon>Adiantum</taxon>
    </lineage>
</organism>
<keyword evidence="1" id="KW-0863">Zinc-finger</keyword>
<evidence type="ECO:0000313" key="5">
    <source>
        <dbReference type="Proteomes" id="UP000886520"/>
    </source>
</evidence>
<dbReference type="GO" id="GO:0008270">
    <property type="term" value="F:zinc ion binding"/>
    <property type="evidence" value="ECO:0007669"/>
    <property type="project" value="UniProtKB-KW"/>
</dbReference>
<feature type="transmembrane region" description="Helical" evidence="2">
    <location>
        <begin position="82"/>
        <end position="101"/>
    </location>
</feature>
<comment type="caution">
    <text evidence="4">The sequence shown here is derived from an EMBL/GenBank/DDBJ whole genome shotgun (WGS) entry which is preliminary data.</text>
</comment>
<dbReference type="PANTHER" id="PTHR46859">
    <property type="entry name" value="TRANSMEMBRANE FRAGILE-X-F-ASSOCIATED PROTEIN"/>
    <property type="match status" value="1"/>
</dbReference>
<dbReference type="InterPro" id="IPR019396">
    <property type="entry name" value="TM_Fragile-X-F-assoc"/>
</dbReference>
<evidence type="ECO:0000313" key="4">
    <source>
        <dbReference type="EMBL" id="KAI5063723.1"/>
    </source>
</evidence>
<reference evidence="4" key="1">
    <citation type="submission" date="2021-01" db="EMBL/GenBank/DDBJ databases">
        <title>Adiantum capillus-veneris genome.</title>
        <authorList>
            <person name="Fang Y."/>
            <person name="Liao Q."/>
        </authorList>
    </citation>
    <scope>NUCLEOTIDE SEQUENCE</scope>
    <source>
        <strain evidence="4">H3</strain>
        <tissue evidence="4">Leaf</tissue>
    </source>
</reference>
<dbReference type="SMART" id="SM00184">
    <property type="entry name" value="RING"/>
    <property type="match status" value="1"/>
</dbReference>
<feature type="domain" description="RING-type" evidence="3">
    <location>
        <begin position="424"/>
        <end position="459"/>
    </location>
</feature>
<feature type="transmembrane region" description="Helical" evidence="2">
    <location>
        <begin position="184"/>
        <end position="204"/>
    </location>
</feature>
<feature type="transmembrane region" description="Helical" evidence="2">
    <location>
        <begin position="107"/>
        <end position="128"/>
    </location>
</feature>
<accession>A0A9D4U9Z8</accession>
<proteinExistence type="predicted"/>
<dbReference type="PANTHER" id="PTHR46859:SF6">
    <property type="entry name" value="TRANSMEMBRANE FRAGILE-X-F-ASSOCIATED PROTEIN"/>
    <property type="match status" value="1"/>
</dbReference>
<name>A0A9D4U9Z8_ADICA</name>
<protein>
    <recommendedName>
        <fullName evidence="3">RING-type domain-containing protein</fullName>
    </recommendedName>
</protein>
<dbReference type="InterPro" id="IPR001841">
    <property type="entry name" value="Znf_RING"/>
</dbReference>
<feature type="transmembrane region" description="Helical" evidence="2">
    <location>
        <begin position="42"/>
        <end position="61"/>
    </location>
</feature>
<feature type="transmembrane region" description="Helical" evidence="2">
    <location>
        <begin position="12"/>
        <end position="36"/>
    </location>
</feature>
<dbReference type="InterPro" id="IPR013083">
    <property type="entry name" value="Znf_RING/FYVE/PHD"/>
</dbReference>
<dbReference type="PROSITE" id="PS50089">
    <property type="entry name" value="ZF_RING_2"/>
    <property type="match status" value="1"/>
</dbReference>
<dbReference type="OrthoDB" id="1711136at2759"/>
<dbReference type="Gene3D" id="3.30.40.10">
    <property type="entry name" value="Zinc/RING finger domain, C3HC4 (zinc finger)"/>
    <property type="match status" value="1"/>
</dbReference>
<gene>
    <name evidence="4" type="ORF">GOP47_0022270</name>
</gene>
<keyword evidence="2" id="KW-1133">Transmembrane helix</keyword>
<feature type="transmembrane region" description="Helical" evidence="2">
    <location>
        <begin position="149"/>
        <end position="172"/>
    </location>
</feature>
<dbReference type="SUPFAM" id="SSF57850">
    <property type="entry name" value="RING/U-box"/>
    <property type="match status" value="1"/>
</dbReference>
<keyword evidence="2" id="KW-0812">Transmembrane</keyword>
<keyword evidence="2" id="KW-0472">Membrane</keyword>